<feature type="region of interest" description="Disordered" evidence="1">
    <location>
        <begin position="1"/>
        <end position="54"/>
    </location>
</feature>
<evidence type="ECO:0000256" key="1">
    <source>
        <dbReference type="SAM" id="MobiDB-lite"/>
    </source>
</evidence>
<evidence type="ECO:0000313" key="2">
    <source>
        <dbReference type="EMBL" id="CAD9329464.1"/>
    </source>
</evidence>
<accession>A0A6U3YEI2</accession>
<gene>
    <name evidence="2" type="ORF">DBRI1063_LOCUS10774</name>
</gene>
<name>A0A6U3YEI2_9STRA</name>
<dbReference type="EMBL" id="HBGN01016720">
    <property type="protein sequence ID" value="CAD9329464.1"/>
    <property type="molecule type" value="Transcribed_RNA"/>
</dbReference>
<reference evidence="2" key="1">
    <citation type="submission" date="2021-01" db="EMBL/GenBank/DDBJ databases">
        <authorList>
            <person name="Corre E."/>
            <person name="Pelletier E."/>
            <person name="Niang G."/>
            <person name="Scheremetjew M."/>
            <person name="Finn R."/>
            <person name="Kale V."/>
            <person name="Holt S."/>
            <person name="Cochrane G."/>
            <person name="Meng A."/>
            <person name="Brown T."/>
            <person name="Cohen L."/>
        </authorList>
    </citation>
    <scope>NUCLEOTIDE SEQUENCE</scope>
    <source>
        <strain evidence="2">Pop2</strain>
    </source>
</reference>
<proteinExistence type="predicted"/>
<feature type="compositionally biased region" description="Low complexity" evidence="1">
    <location>
        <begin position="16"/>
        <end position="46"/>
    </location>
</feature>
<protein>
    <submittedName>
        <fullName evidence="2">Uncharacterized protein</fullName>
    </submittedName>
</protein>
<feature type="region of interest" description="Disordered" evidence="1">
    <location>
        <begin position="78"/>
        <end position="110"/>
    </location>
</feature>
<sequence length="110" mass="11970">MPRILSRENLGPRKNSLSGSLHRLGGHSNSSSSLSKLPKTQLSSSSYANKGSPNDGWGHFVSCSSSMSHLVSMDTPFFGQYQRNEPRPVPLPPQSNESKEKSPTGRSFLP</sequence>
<organism evidence="2">
    <name type="scientific">Ditylum brightwellii</name>
    <dbReference type="NCBI Taxonomy" id="49249"/>
    <lineage>
        <taxon>Eukaryota</taxon>
        <taxon>Sar</taxon>
        <taxon>Stramenopiles</taxon>
        <taxon>Ochrophyta</taxon>
        <taxon>Bacillariophyta</taxon>
        <taxon>Mediophyceae</taxon>
        <taxon>Lithodesmiophycidae</taxon>
        <taxon>Lithodesmiales</taxon>
        <taxon>Lithodesmiaceae</taxon>
        <taxon>Ditylum</taxon>
    </lineage>
</organism>
<dbReference type="AlphaFoldDB" id="A0A6U3YEI2"/>